<keyword evidence="5" id="KW-0067">ATP-binding</keyword>
<dbReference type="InterPro" id="IPR006555">
    <property type="entry name" value="ATP-dep_Helicase_C"/>
</dbReference>
<dbReference type="PANTHER" id="PTHR11472">
    <property type="entry name" value="DNA REPAIR DEAD HELICASE RAD3/XP-D SUBFAMILY MEMBER"/>
    <property type="match status" value="1"/>
</dbReference>
<comment type="cofactor">
    <cofactor evidence="1">
        <name>[4Fe-4S] cluster</name>
        <dbReference type="ChEBI" id="CHEBI:49883"/>
    </cofactor>
</comment>
<dbReference type="PANTHER" id="PTHR11472:SF34">
    <property type="entry name" value="REGULATOR OF TELOMERE ELONGATION HELICASE 1"/>
    <property type="match status" value="1"/>
</dbReference>
<dbReference type="AlphaFoldDB" id="A0A7W5TS54"/>
<dbReference type="Gene3D" id="3.40.50.300">
    <property type="entry name" value="P-loop containing nucleotide triphosphate hydrolases"/>
    <property type="match status" value="2"/>
</dbReference>
<keyword evidence="4 13" id="KW-0347">Helicase</keyword>
<dbReference type="Proteomes" id="UP000547528">
    <property type="component" value="Unassembled WGS sequence"/>
</dbReference>
<dbReference type="GO" id="GO:0005524">
    <property type="term" value="F:ATP binding"/>
    <property type="evidence" value="ECO:0007669"/>
    <property type="project" value="UniProtKB-KW"/>
</dbReference>
<dbReference type="InterPro" id="IPR027417">
    <property type="entry name" value="P-loop_NTPase"/>
</dbReference>
<dbReference type="InterPro" id="IPR014013">
    <property type="entry name" value="Helic_SF1/SF2_ATP-bd_DinG/Rad3"/>
</dbReference>
<dbReference type="Pfam" id="PF00270">
    <property type="entry name" value="DEAD"/>
    <property type="match status" value="1"/>
</dbReference>
<comment type="catalytic activity">
    <reaction evidence="8">
        <text>ATP + H2O = ADP + phosphate + H(+)</text>
        <dbReference type="Rhea" id="RHEA:13065"/>
        <dbReference type="ChEBI" id="CHEBI:15377"/>
        <dbReference type="ChEBI" id="CHEBI:15378"/>
        <dbReference type="ChEBI" id="CHEBI:30616"/>
        <dbReference type="ChEBI" id="CHEBI:43474"/>
        <dbReference type="ChEBI" id="CHEBI:456216"/>
        <dbReference type="EC" id="5.6.2.3"/>
    </reaction>
</comment>
<evidence type="ECO:0000256" key="11">
    <source>
        <dbReference type="SAM" id="MobiDB-lite"/>
    </source>
</evidence>
<feature type="region of interest" description="Disordered" evidence="11">
    <location>
        <begin position="1"/>
        <end position="20"/>
    </location>
</feature>
<evidence type="ECO:0000256" key="1">
    <source>
        <dbReference type="ARBA" id="ARBA00001966"/>
    </source>
</evidence>
<sequence>MTTTAQADQSPAGPEDSAPAQRAVQLLDTAVEAFGGSRREGQEDMARRVADSFAQQKHLLVQAGTGTGKSLAYLVPAALHAVEAEKPVLISTATLALQAQIMGRDLPALLDSVTSELPREVDIALVKGRANYLCKHKLAGGFGEQDDDQEALFAAGVEPGGGVTTYEPTTRMGREVLRLREWAEETDTGDRDDLTEGVTDQAWRQVSVNAVDCIGPRKCPMAEECFSELARHRAAESDLIVTNHAMLAIDAFEGLDVLPEHDAVVIDEAHELAERVTSAVTVQLSAQMIQAAASSARKHTAINVEALQAAATSIEAAFGGLEDGLLPGFKSGRGLTEQQASAVEVTRNAARTALSDSKPSAEAEADAGRTTARARLQAVLEVTNRMLDSDQSADVVWISRPGTFTPGQGYQPAELSEPPIIYVAPTSVASRLREGLFGDRTVVLTSATLTIGDSFEPVAGSLGLLGEQAPSWDAVDVGSPFDYPTQGVLYVAKHLPPPSLKTQDAQRKELAELIQASDGATLALFSSRRAAEQAAEELREIVDVPILCQGDSTMSALVREFASDEQTCLFGTMSLWQGVDVPGRACRMVVIDRIPFPRPDDPLSTARSLEVSKAGGNGFMQVSAAHAATRLAQGAGRLIRTAEDRGVLAVLDSRLANARYGTFLKKSMPRFWATTDAQIARGALTRLAAAPQSD</sequence>
<evidence type="ECO:0000256" key="3">
    <source>
        <dbReference type="ARBA" id="ARBA00022801"/>
    </source>
</evidence>
<evidence type="ECO:0000313" key="14">
    <source>
        <dbReference type="Proteomes" id="UP000547528"/>
    </source>
</evidence>
<reference evidence="13 14" key="1">
    <citation type="submission" date="2020-08" db="EMBL/GenBank/DDBJ databases">
        <title>Sequencing the genomes of 1000 actinobacteria strains.</title>
        <authorList>
            <person name="Klenk H.-P."/>
        </authorList>
    </citation>
    <scope>NUCLEOTIDE SEQUENCE [LARGE SCALE GENOMIC DNA]</scope>
    <source>
        <strain evidence="13 14">DSM 28238</strain>
    </source>
</reference>
<dbReference type="FunFam" id="3.40.50.300:FF:000437">
    <property type="entry name" value="ATP-dependent DNA helicase DinG"/>
    <property type="match status" value="1"/>
</dbReference>
<dbReference type="GO" id="GO:0003676">
    <property type="term" value="F:nucleic acid binding"/>
    <property type="evidence" value="ECO:0007669"/>
    <property type="project" value="InterPro"/>
</dbReference>
<evidence type="ECO:0000256" key="8">
    <source>
        <dbReference type="ARBA" id="ARBA00048954"/>
    </source>
</evidence>
<dbReference type="GO" id="GO:0016818">
    <property type="term" value="F:hydrolase activity, acting on acid anhydrides, in phosphorus-containing anhydrides"/>
    <property type="evidence" value="ECO:0007669"/>
    <property type="project" value="InterPro"/>
</dbReference>
<dbReference type="InterPro" id="IPR045028">
    <property type="entry name" value="DinG/Rad3-like"/>
</dbReference>
<dbReference type="PROSITE" id="PS51193">
    <property type="entry name" value="HELICASE_ATP_BIND_2"/>
    <property type="match status" value="1"/>
</dbReference>
<evidence type="ECO:0000256" key="2">
    <source>
        <dbReference type="ARBA" id="ARBA00022741"/>
    </source>
</evidence>
<evidence type="ECO:0000256" key="5">
    <source>
        <dbReference type="ARBA" id="ARBA00022840"/>
    </source>
</evidence>
<dbReference type="SMART" id="SM00491">
    <property type="entry name" value="HELICc2"/>
    <property type="match status" value="1"/>
</dbReference>
<dbReference type="EC" id="5.6.2.3" evidence="7"/>
<evidence type="ECO:0000259" key="12">
    <source>
        <dbReference type="PROSITE" id="PS51193"/>
    </source>
</evidence>
<dbReference type="Pfam" id="PF13307">
    <property type="entry name" value="Helicase_C_2"/>
    <property type="match status" value="1"/>
</dbReference>
<evidence type="ECO:0000256" key="7">
    <source>
        <dbReference type="ARBA" id="ARBA00044969"/>
    </source>
</evidence>
<evidence type="ECO:0000256" key="9">
    <source>
        <dbReference type="ARBA" id="ARBA00073590"/>
    </source>
</evidence>
<accession>A0A7W5TS54</accession>
<dbReference type="RefSeq" id="WP_183358068.1">
    <property type="nucleotide sequence ID" value="NZ_BAABKR010000001.1"/>
</dbReference>
<keyword evidence="14" id="KW-1185">Reference proteome</keyword>
<keyword evidence="3 13" id="KW-0378">Hydrolase</keyword>
<protein>
    <recommendedName>
        <fullName evidence="9">ATP-dependent helicase DinG</fullName>
        <ecNumber evidence="7">5.6.2.3</ecNumber>
    </recommendedName>
    <alternativeName>
        <fullName evidence="10">DNA 5'-3' helicase DinG</fullName>
    </alternativeName>
</protein>
<dbReference type="GO" id="GO:0006139">
    <property type="term" value="P:nucleobase-containing compound metabolic process"/>
    <property type="evidence" value="ECO:0007669"/>
    <property type="project" value="InterPro"/>
</dbReference>
<gene>
    <name evidence="13" type="ORF">FHX47_001281</name>
</gene>
<evidence type="ECO:0000256" key="4">
    <source>
        <dbReference type="ARBA" id="ARBA00022806"/>
    </source>
</evidence>
<dbReference type="InterPro" id="IPR014001">
    <property type="entry name" value="Helicase_ATP-bd"/>
</dbReference>
<comment type="caution">
    <text evidence="13">The sequence shown here is derived from an EMBL/GenBank/DDBJ whole genome shotgun (WGS) entry which is preliminary data.</text>
</comment>
<evidence type="ECO:0000313" key="13">
    <source>
        <dbReference type="EMBL" id="MBB3667662.1"/>
    </source>
</evidence>
<feature type="domain" description="Helicase ATP-binding" evidence="12">
    <location>
        <begin position="28"/>
        <end position="318"/>
    </location>
</feature>
<dbReference type="SUPFAM" id="SSF52540">
    <property type="entry name" value="P-loop containing nucleoside triphosphate hydrolases"/>
    <property type="match status" value="1"/>
</dbReference>
<proteinExistence type="inferred from homology"/>
<name>A0A7W5TS54_9MICC</name>
<dbReference type="InterPro" id="IPR011545">
    <property type="entry name" value="DEAD/DEAH_box_helicase_dom"/>
</dbReference>
<evidence type="ECO:0000256" key="10">
    <source>
        <dbReference type="ARBA" id="ARBA00079061"/>
    </source>
</evidence>
<evidence type="ECO:0000256" key="6">
    <source>
        <dbReference type="ARBA" id="ARBA00038058"/>
    </source>
</evidence>
<dbReference type="GO" id="GO:0043139">
    <property type="term" value="F:5'-3' DNA helicase activity"/>
    <property type="evidence" value="ECO:0007669"/>
    <property type="project" value="UniProtKB-EC"/>
</dbReference>
<keyword evidence="2" id="KW-0547">Nucleotide-binding</keyword>
<comment type="similarity">
    <text evidence="6">Belongs to the helicase family. DinG subfamily.</text>
</comment>
<organism evidence="13 14">
    <name type="scientific">Garicola koreensis</name>
    <dbReference type="NCBI Taxonomy" id="1262554"/>
    <lineage>
        <taxon>Bacteria</taxon>
        <taxon>Bacillati</taxon>
        <taxon>Actinomycetota</taxon>
        <taxon>Actinomycetes</taxon>
        <taxon>Micrococcales</taxon>
        <taxon>Micrococcaceae</taxon>
        <taxon>Garicola</taxon>
    </lineage>
</organism>
<dbReference type="SMART" id="SM00487">
    <property type="entry name" value="DEXDc"/>
    <property type="match status" value="1"/>
</dbReference>
<dbReference type="EMBL" id="JACIBT010000002">
    <property type="protein sequence ID" value="MBB3667662.1"/>
    <property type="molecule type" value="Genomic_DNA"/>
</dbReference>